<keyword evidence="2" id="KW-1185">Reference proteome</keyword>
<sequence length="104" mass="11598">MKIILKMEDENGVNQTQAHNLLGLKTPVPQRRNDTALTKTLRSCCVIPQRYILGVMGLLGVCNAYTMRVCLNLAITQMVNRTKSSTEHFDPDACPSDDIVVCNF</sequence>
<protein>
    <submittedName>
        <fullName evidence="1">Uncharacterized protein</fullName>
    </submittedName>
</protein>
<evidence type="ECO:0000313" key="1">
    <source>
        <dbReference type="EMBL" id="VVC97619.1"/>
    </source>
</evidence>
<reference evidence="1 2" key="1">
    <citation type="submission" date="2017-07" db="EMBL/GenBank/DDBJ databases">
        <authorList>
            <person name="Talla V."/>
            <person name="Backstrom N."/>
        </authorList>
    </citation>
    <scope>NUCLEOTIDE SEQUENCE [LARGE SCALE GENOMIC DNA]</scope>
</reference>
<dbReference type="Proteomes" id="UP000324832">
    <property type="component" value="Unassembled WGS sequence"/>
</dbReference>
<dbReference type="AlphaFoldDB" id="A0A5E4QKH5"/>
<organism evidence="1 2">
    <name type="scientific">Leptidea sinapis</name>
    <dbReference type="NCBI Taxonomy" id="189913"/>
    <lineage>
        <taxon>Eukaryota</taxon>
        <taxon>Metazoa</taxon>
        <taxon>Ecdysozoa</taxon>
        <taxon>Arthropoda</taxon>
        <taxon>Hexapoda</taxon>
        <taxon>Insecta</taxon>
        <taxon>Pterygota</taxon>
        <taxon>Neoptera</taxon>
        <taxon>Endopterygota</taxon>
        <taxon>Lepidoptera</taxon>
        <taxon>Glossata</taxon>
        <taxon>Ditrysia</taxon>
        <taxon>Papilionoidea</taxon>
        <taxon>Pieridae</taxon>
        <taxon>Dismorphiinae</taxon>
        <taxon>Leptidea</taxon>
    </lineage>
</organism>
<proteinExistence type="predicted"/>
<name>A0A5E4QKH5_9NEOP</name>
<dbReference type="EMBL" id="FZQP02003245">
    <property type="protein sequence ID" value="VVC97619.1"/>
    <property type="molecule type" value="Genomic_DNA"/>
</dbReference>
<gene>
    <name evidence="1" type="ORF">LSINAPIS_LOCUS8854</name>
</gene>
<accession>A0A5E4QKH5</accession>
<evidence type="ECO:0000313" key="2">
    <source>
        <dbReference type="Proteomes" id="UP000324832"/>
    </source>
</evidence>